<name>A0AAD7ZPP8_DIPPU</name>
<feature type="non-terminal residue" evidence="2">
    <location>
        <position position="436"/>
    </location>
</feature>
<reference evidence="2" key="2">
    <citation type="submission" date="2023-05" db="EMBL/GenBank/DDBJ databases">
        <authorList>
            <person name="Fouks B."/>
        </authorList>
    </citation>
    <scope>NUCLEOTIDE SEQUENCE</scope>
    <source>
        <strain evidence="2">Stay&amp;Tobe</strain>
        <tissue evidence="2">Testes</tissue>
    </source>
</reference>
<dbReference type="Pfam" id="PF16197">
    <property type="entry name" value="KAsynt_C_assoc"/>
    <property type="match status" value="1"/>
</dbReference>
<organism evidence="2 3">
    <name type="scientific">Diploptera punctata</name>
    <name type="common">Pacific beetle cockroach</name>
    <dbReference type="NCBI Taxonomy" id="6984"/>
    <lineage>
        <taxon>Eukaryota</taxon>
        <taxon>Metazoa</taxon>
        <taxon>Ecdysozoa</taxon>
        <taxon>Arthropoda</taxon>
        <taxon>Hexapoda</taxon>
        <taxon>Insecta</taxon>
        <taxon>Pterygota</taxon>
        <taxon>Neoptera</taxon>
        <taxon>Polyneoptera</taxon>
        <taxon>Dictyoptera</taxon>
        <taxon>Blattodea</taxon>
        <taxon>Blaberoidea</taxon>
        <taxon>Blaberidae</taxon>
        <taxon>Diplopterinae</taxon>
        <taxon>Diploptera</taxon>
    </lineage>
</organism>
<dbReference type="GO" id="GO:0006633">
    <property type="term" value="P:fatty acid biosynthetic process"/>
    <property type="evidence" value="ECO:0007669"/>
    <property type="project" value="TreeGrafter"/>
</dbReference>
<dbReference type="InterPro" id="IPR032821">
    <property type="entry name" value="PKS_assoc"/>
</dbReference>
<dbReference type="Gene3D" id="3.30.70.3290">
    <property type="match status" value="1"/>
</dbReference>
<evidence type="ECO:0000259" key="1">
    <source>
        <dbReference type="PROSITE" id="PS52004"/>
    </source>
</evidence>
<reference evidence="2" key="1">
    <citation type="journal article" date="2023" name="IScience">
        <title>Live-bearing cockroach genome reveals convergent evolutionary mechanisms linked to viviparity in insects and beyond.</title>
        <authorList>
            <person name="Fouks B."/>
            <person name="Harrison M.C."/>
            <person name="Mikhailova A.A."/>
            <person name="Marchal E."/>
            <person name="English S."/>
            <person name="Carruthers M."/>
            <person name="Jennings E.C."/>
            <person name="Chiamaka E.L."/>
            <person name="Frigard R.A."/>
            <person name="Pippel M."/>
            <person name="Attardo G.M."/>
            <person name="Benoit J.B."/>
            <person name="Bornberg-Bauer E."/>
            <person name="Tobe S.S."/>
        </authorList>
    </citation>
    <scope>NUCLEOTIDE SEQUENCE</scope>
    <source>
        <strain evidence="2">Stay&amp;Tobe</strain>
    </source>
</reference>
<proteinExistence type="predicted"/>
<sequence length="436" mass="49039">KLHIPLRIGEMNNKDKFDCHFFGIHRKQSSSLDIMTRLVLERSYEAIIDAGFSPKELHKSNVTVIVSASISESELTWLYSDSHSGMEFLGHSRAMISNRVSFWLGLHGSSYALTTLETAGIEGITIAYNRIKSGEYDSALVGSVNLVMLPQLSYHFQELGFLSPDANGYARSDGVAVMFLQKAKDAKRIYAKIVHSVAECYGDRKVPFIRPMRELYVDLLQRFYETCGVDPTCIDFLEADGSGIKLWDEEELNAVDEVLLKNRKTPLLIGSVKSNLGHAFAASNYSSVAKVIIAMQSGQIPPNLHYKQPLPTVPALVENRLKVVTETTQWNGRYVALNTIGMSGIYGHLLLKSFERKTPKQKHDDGIPRLVLFSGRTEESMNDIFNKMEAMPLDVEFVGLLHDIYSKNLSNHLYRGYTILPTEEKQFHCTIVNIHS</sequence>
<dbReference type="InterPro" id="IPR016039">
    <property type="entry name" value="Thiolase-like"/>
</dbReference>
<dbReference type="EMBL" id="JASPKZ010007432">
    <property type="protein sequence ID" value="KAJ9584286.1"/>
    <property type="molecule type" value="Genomic_DNA"/>
</dbReference>
<evidence type="ECO:0000313" key="3">
    <source>
        <dbReference type="Proteomes" id="UP001233999"/>
    </source>
</evidence>
<dbReference type="Gene3D" id="3.40.47.10">
    <property type="match status" value="1"/>
</dbReference>
<protein>
    <recommendedName>
        <fullName evidence="1">Ketosynthase family 3 (KS3) domain-containing protein</fullName>
    </recommendedName>
</protein>
<dbReference type="InterPro" id="IPR014031">
    <property type="entry name" value="Ketoacyl_synth_C"/>
</dbReference>
<dbReference type="Pfam" id="PF00109">
    <property type="entry name" value="ketoacyl-synt"/>
    <property type="match status" value="1"/>
</dbReference>
<dbReference type="Proteomes" id="UP001233999">
    <property type="component" value="Unassembled WGS sequence"/>
</dbReference>
<comment type="caution">
    <text evidence="2">The sequence shown here is derived from an EMBL/GenBank/DDBJ whole genome shotgun (WGS) entry which is preliminary data.</text>
</comment>
<evidence type="ECO:0000313" key="2">
    <source>
        <dbReference type="EMBL" id="KAJ9584286.1"/>
    </source>
</evidence>
<feature type="non-terminal residue" evidence="2">
    <location>
        <position position="1"/>
    </location>
</feature>
<dbReference type="PROSITE" id="PS52004">
    <property type="entry name" value="KS3_2"/>
    <property type="match status" value="1"/>
</dbReference>
<dbReference type="PANTHER" id="PTHR43775">
    <property type="entry name" value="FATTY ACID SYNTHASE"/>
    <property type="match status" value="1"/>
</dbReference>
<gene>
    <name evidence="2" type="ORF">L9F63_021355</name>
</gene>
<dbReference type="SUPFAM" id="SSF53901">
    <property type="entry name" value="Thiolase-like"/>
    <property type="match status" value="2"/>
</dbReference>
<dbReference type="GO" id="GO:0004312">
    <property type="term" value="F:fatty acid synthase activity"/>
    <property type="evidence" value="ECO:0007669"/>
    <property type="project" value="TreeGrafter"/>
</dbReference>
<keyword evidence="3" id="KW-1185">Reference proteome</keyword>
<feature type="domain" description="Ketosynthase family 3 (KS3)" evidence="1">
    <location>
        <begin position="1"/>
        <end position="353"/>
    </location>
</feature>
<dbReference type="InterPro" id="IPR014030">
    <property type="entry name" value="Ketoacyl_synth_N"/>
</dbReference>
<dbReference type="SMART" id="SM00825">
    <property type="entry name" value="PKS_KS"/>
    <property type="match status" value="1"/>
</dbReference>
<dbReference type="AlphaFoldDB" id="A0AAD7ZPP8"/>
<dbReference type="Pfam" id="PF02801">
    <property type="entry name" value="Ketoacyl-synt_C"/>
    <property type="match status" value="1"/>
</dbReference>
<dbReference type="InterPro" id="IPR050091">
    <property type="entry name" value="PKS_NRPS_Biosynth_Enz"/>
</dbReference>
<dbReference type="CDD" id="cd00833">
    <property type="entry name" value="PKS"/>
    <property type="match status" value="1"/>
</dbReference>
<dbReference type="PANTHER" id="PTHR43775:SF23">
    <property type="entry name" value="FATTY ACID SYNTHASE 3"/>
    <property type="match status" value="1"/>
</dbReference>
<accession>A0AAD7ZPP8</accession>
<dbReference type="InterPro" id="IPR020841">
    <property type="entry name" value="PKS_Beta-ketoAc_synthase_dom"/>
</dbReference>